<dbReference type="EMBL" id="BPLR01004107">
    <property type="protein sequence ID" value="GIX92225.1"/>
    <property type="molecule type" value="Genomic_DNA"/>
</dbReference>
<keyword evidence="3" id="KW-1185">Reference proteome</keyword>
<proteinExistence type="predicted"/>
<feature type="region of interest" description="Disordered" evidence="1">
    <location>
        <begin position="11"/>
        <end position="40"/>
    </location>
</feature>
<protein>
    <submittedName>
        <fullName evidence="2">Uncharacterized protein</fullName>
    </submittedName>
</protein>
<dbReference type="AlphaFoldDB" id="A0AAV4P895"/>
<evidence type="ECO:0000256" key="1">
    <source>
        <dbReference type="SAM" id="MobiDB-lite"/>
    </source>
</evidence>
<gene>
    <name evidence="2" type="ORF">CEXT_593151</name>
</gene>
<evidence type="ECO:0000313" key="2">
    <source>
        <dbReference type="EMBL" id="GIX92225.1"/>
    </source>
</evidence>
<name>A0AAV4P895_CAEEX</name>
<sequence length="106" mass="11883">MFVVRDRKALPNPGLQHRCRSARHGDGRPLAASPCNAGAPRSTRTEGLLCLPSGAHRIVQSRPRTAQRHPHRVQKLEKEANCHRKEKELIGLCIRNDLSPSKILKK</sequence>
<evidence type="ECO:0000313" key="3">
    <source>
        <dbReference type="Proteomes" id="UP001054945"/>
    </source>
</evidence>
<accession>A0AAV4P895</accession>
<reference evidence="2 3" key="1">
    <citation type="submission" date="2021-06" db="EMBL/GenBank/DDBJ databases">
        <title>Caerostris extrusa draft genome.</title>
        <authorList>
            <person name="Kono N."/>
            <person name="Arakawa K."/>
        </authorList>
    </citation>
    <scope>NUCLEOTIDE SEQUENCE [LARGE SCALE GENOMIC DNA]</scope>
</reference>
<comment type="caution">
    <text evidence="2">The sequence shown here is derived from an EMBL/GenBank/DDBJ whole genome shotgun (WGS) entry which is preliminary data.</text>
</comment>
<organism evidence="2 3">
    <name type="scientific">Caerostris extrusa</name>
    <name type="common">Bark spider</name>
    <name type="synonym">Caerostris bankana</name>
    <dbReference type="NCBI Taxonomy" id="172846"/>
    <lineage>
        <taxon>Eukaryota</taxon>
        <taxon>Metazoa</taxon>
        <taxon>Ecdysozoa</taxon>
        <taxon>Arthropoda</taxon>
        <taxon>Chelicerata</taxon>
        <taxon>Arachnida</taxon>
        <taxon>Araneae</taxon>
        <taxon>Araneomorphae</taxon>
        <taxon>Entelegynae</taxon>
        <taxon>Araneoidea</taxon>
        <taxon>Araneidae</taxon>
        <taxon>Caerostris</taxon>
    </lineage>
</organism>
<dbReference type="Proteomes" id="UP001054945">
    <property type="component" value="Unassembled WGS sequence"/>
</dbReference>